<accession>A0ABS6L662</accession>
<keyword evidence="1" id="KW-0472">Membrane</keyword>
<organism evidence="2 3">
    <name type="scientific">Rahnella perminowiae</name>
    <dbReference type="NCBI Taxonomy" id="2816244"/>
    <lineage>
        <taxon>Bacteria</taxon>
        <taxon>Pseudomonadati</taxon>
        <taxon>Pseudomonadota</taxon>
        <taxon>Gammaproteobacteria</taxon>
        <taxon>Enterobacterales</taxon>
        <taxon>Yersiniaceae</taxon>
        <taxon>Rahnella</taxon>
    </lineage>
</organism>
<proteinExistence type="predicted"/>
<dbReference type="Proteomes" id="UP000699865">
    <property type="component" value="Unassembled WGS sequence"/>
</dbReference>
<feature type="transmembrane region" description="Helical" evidence="1">
    <location>
        <begin position="149"/>
        <end position="172"/>
    </location>
</feature>
<dbReference type="EMBL" id="JAFMOU010000072">
    <property type="protein sequence ID" value="MBU9837323.1"/>
    <property type="molecule type" value="Genomic_DNA"/>
</dbReference>
<name>A0ABS6L662_9GAMM</name>
<evidence type="ECO:0000256" key="1">
    <source>
        <dbReference type="SAM" id="Phobius"/>
    </source>
</evidence>
<keyword evidence="3" id="KW-1185">Reference proteome</keyword>
<feature type="transmembrane region" description="Helical" evidence="1">
    <location>
        <begin position="82"/>
        <end position="103"/>
    </location>
</feature>
<keyword evidence="1" id="KW-1133">Transmembrane helix</keyword>
<keyword evidence="1" id="KW-0812">Transmembrane</keyword>
<protein>
    <submittedName>
        <fullName evidence="2">Uncharacterized protein</fullName>
    </submittedName>
</protein>
<gene>
    <name evidence="2" type="ORF">J1786_21205</name>
</gene>
<feature type="transmembrane region" description="Helical" evidence="1">
    <location>
        <begin position="115"/>
        <end position="133"/>
    </location>
</feature>
<evidence type="ECO:0000313" key="2">
    <source>
        <dbReference type="EMBL" id="MBU9837323.1"/>
    </source>
</evidence>
<sequence>MGACPTCYREIDNHHCPFCEEKERDFHRHDNMGAYDKSQSYTPPPNNLQQDYKSSYGHTGGRNSGTPGALDKLFKGFIYAKWTSLLLIVVLAYKIFLSLRFLLHFSNSFLSLAPYVPLAILVVIDLLLLGLFIKKHKSKSNEAGKPSACGLLFIALLLWFWYLPFVVITASFRMM</sequence>
<dbReference type="RefSeq" id="WP_217139167.1">
    <property type="nucleotide sequence ID" value="NZ_JAFMOU010000072.1"/>
</dbReference>
<comment type="caution">
    <text evidence="2">The sequence shown here is derived from an EMBL/GenBank/DDBJ whole genome shotgun (WGS) entry which is preliminary data.</text>
</comment>
<reference evidence="2 3" key="1">
    <citation type="submission" date="2021-03" db="EMBL/GenBank/DDBJ databases">
        <title>Five novel Rahnella species.</title>
        <authorList>
            <person name="Brady C."/>
            <person name="Asselin J."/>
            <person name="Beer S."/>
            <person name="Bruberg M.B."/>
            <person name="Crampton B."/>
            <person name="Venter S."/>
            <person name="Arnold D."/>
            <person name="Denman S."/>
        </authorList>
    </citation>
    <scope>NUCLEOTIDE SEQUENCE [LARGE SCALE GENOMIC DNA]</scope>
    <source>
        <strain evidence="2 3">L72c</strain>
    </source>
</reference>
<evidence type="ECO:0000313" key="3">
    <source>
        <dbReference type="Proteomes" id="UP000699865"/>
    </source>
</evidence>